<gene>
    <name evidence="17" type="ORF">J5227_07120</name>
</gene>
<evidence type="ECO:0000256" key="3">
    <source>
        <dbReference type="ARBA" id="ARBA00022475"/>
    </source>
</evidence>
<keyword evidence="5 13" id="KW-0812">Transmembrane</keyword>
<evidence type="ECO:0000256" key="7">
    <source>
        <dbReference type="ARBA" id="ARBA00022801"/>
    </source>
</evidence>
<dbReference type="Pfam" id="PF03412">
    <property type="entry name" value="Peptidase_C39"/>
    <property type="match status" value="1"/>
</dbReference>
<name>A0A8I1WC34_BACIU</name>
<dbReference type="GO" id="GO:0005524">
    <property type="term" value="F:ATP binding"/>
    <property type="evidence" value="ECO:0007669"/>
    <property type="project" value="UniProtKB-KW"/>
</dbReference>
<keyword evidence="3" id="KW-1003">Cell membrane</keyword>
<dbReference type="GO" id="GO:0006508">
    <property type="term" value="P:proteolysis"/>
    <property type="evidence" value="ECO:0007669"/>
    <property type="project" value="UniProtKB-KW"/>
</dbReference>
<dbReference type="PROSITE" id="PS50929">
    <property type="entry name" value="ABC_TM1F"/>
    <property type="match status" value="1"/>
</dbReference>
<keyword evidence="8" id="KW-0788">Thiol protease</keyword>
<dbReference type="GO" id="GO:0015421">
    <property type="term" value="F:ABC-type oligopeptide transporter activity"/>
    <property type="evidence" value="ECO:0007669"/>
    <property type="project" value="TreeGrafter"/>
</dbReference>
<evidence type="ECO:0000256" key="13">
    <source>
        <dbReference type="SAM" id="Phobius"/>
    </source>
</evidence>
<sequence length="727" mass="82003">MFFNRYHCVRQLDQKDCGAACLSTIAKHYGSKLSLAYIRDIAGTDTQGTSALGMVKAAEQLGFSAKAVRAEHTAFDQSITLPAIAHIIIDQQLLHYVVIHKISKDKIIIADPGKGLVTYQKDDFFKIWTGILILLAPTETYKKQTETSNISADIFRLILQQKSLIIHTFLASFIITIFGILGTFYFQTIIDQILPNGLSNTLHILSIGLLIMYLFKVFLIGFRQYLMILLGQKLSISIMFGYFQHVLTLPMKFFSNRKVGEIISRFTDANKVIDAVVSASLSVILDTIMLIMVGIFLYLQNTTLFLITLAFIPFYILTVWIFIKPYENINNTEMENNAQLTSKIVETLNGIETVKAYNAEYMMSFETEKRFVKYLRSAFKHGVIDNLQSSIKMFLDLASGALILWIGSTQVMKGTLTIGQLITYNALLTYFLNPLQNIIGLQSKLQSASVASKRLGEILKLEPELKEKEAQITSTSSITGPLSFNKINFRYGTRRLILKDITLHIQKGEKVAFVGESGSGKSTLTKLLMKFYTAESGEVLINGYHINDIHTNALRESISYIPQESHFIQGSILENLLLGNSGSFTFEEIIEVCKQTNVHDFVNDLPMRYDTLVEENGSNLSGGQKQRLAIARALLRKPNILIMDESTSNLDTTTEQGISNMIYDQTDDVTTIIIAHRLSTIMNCDKIFVMENGEIIEYGNHNDLLKNKGKYYELWENQMPSREMVTI</sequence>
<feature type="transmembrane region" description="Helical" evidence="13">
    <location>
        <begin position="164"/>
        <end position="190"/>
    </location>
</feature>
<dbReference type="PROSITE" id="PS50893">
    <property type="entry name" value="ABC_TRANSPORTER_2"/>
    <property type="match status" value="1"/>
</dbReference>
<evidence type="ECO:0000259" key="14">
    <source>
        <dbReference type="PROSITE" id="PS50893"/>
    </source>
</evidence>
<dbReference type="RefSeq" id="WP_208556201.1">
    <property type="nucleotide sequence ID" value="NZ_JAGFPW010000004.1"/>
</dbReference>
<keyword evidence="7" id="KW-0378">Hydrolase</keyword>
<dbReference type="Gene3D" id="3.90.70.10">
    <property type="entry name" value="Cysteine proteinases"/>
    <property type="match status" value="1"/>
</dbReference>
<evidence type="ECO:0000256" key="5">
    <source>
        <dbReference type="ARBA" id="ARBA00022692"/>
    </source>
</evidence>
<dbReference type="SUPFAM" id="SSF90123">
    <property type="entry name" value="ABC transporter transmembrane region"/>
    <property type="match status" value="1"/>
</dbReference>
<dbReference type="GO" id="GO:0043214">
    <property type="term" value="F:ABC-type bacteriocin transporter activity"/>
    <property type="evidence" value="ECO:0007669"/>
    <property type="project" value="InterPro"/>
</dbReference>
<feature type="transmembrane region" description="Helical" evidence="13">
    <location>
        <begin position="234"/>
        <end position="255"/>
    </location>
</feature>
<dbReference type="CDD" id="cd02418">
    <property type="entry name" value="Peptidase_C39B"/>
    <property type="match status" value="1"/>
</dbReference>
<keyword evidence="11 13" id="KW-1133">Transmembrane helix</keyword>
<feature type="transmembrane region" description="Helical" evidence="13">
    <location>
        <begin position="202"/>
        <end position="222"/>
    </location>
</feature>
<keyword evidence="9" id="KW-0067">ATP-binding</keyword>
<keyword evidence="4" id="KW-0645">Protease</keyword>
<dbReference type="SMART" id="SM00382">
    <property type="entry name" value="AAA"/>
    <property type="match status" value="1"/>
</dbReference>
<dbReference type="EMBL" id="JAGFPW010000004">
    <property type="protein sequence ID" value="MBO3794087.1"/>
    <property type="molecule type" value="Genomic_DNA"/>
</dbReference>
<dbReference type="FunFam" id="3.40.50.300:FF:000221">
    <property type="entry name" value="Multidrug ABC transporter ATP-binding protein"/>
    <property type="match status" value="1"/>
</dbReference>
<keyword evidence="10" id="KW-1278">Translocase</keyword>
<feature type="transmembrane region" description="Helical" evidence="13">
    <location>
        <begin position="275"/>
        <end position="297"/>
    </location>
</feature>
<dbReference type="NCBIfam" id="TIGR01193">
    <property type="entry name" value="bacteriocin_ABC"/>
    <property type="match status" value="1"/>
</dbReference>
<dbReference type="InterPro" id="IPR017871">
    <property type="entry name" value="ABC_transporter-like_CS"/>
</dbReference>
<dbReference type="InterPro" id="IPR003593">
    <property type="entry name" value="AAA+_ATPase"/>
</dbReference>
<dbReference type="Pfam" id="PF00005">
    <property type="entry name" value="ABC_tran"/>
    <property type="match status" value="1"/>
</dbReference>
<dbReference type="InterPro" id="IPR036640">
    <property type="entry name" value="ABC1_TM_sf"/>
</dbReference>
<evidence type="ECO:0000256" key="2">
    <source>
        <dbReference type="ARBA" id="ARBA00022448"/>
    </source>
</evidence>
<evidence type="ECO:0000256" key="6">
    <source>
        <dbReference type="ARBA" id="ARBA00022741"/>
    </source>
</evidence>
<evidence type="ECO:0000256" key="4">
    <source>
        <dbReference type="ARBA" id="ARBA00022670"/>
    </source>
</evidence>
<dbReference type="CDD" id="cd18570">
    <property type="entry name" value="ABC_6TM_PCAT1_LagD_like"/>
    <property type="match status" value="1"/>
</dbReference>
<dbReference type="InterPro" id="IPR039421">
    <property type="entry name" value="Type_1_exporter"/>
</dbReference>
<dbReference type="Gene3D" id="1.20.1560.10">
    <property type="entry name" value="ABC transporter type 1, transmembrane domain"/>
    <property type="match status" value="1"/>
</dbReference>
<dbReference type="PANTHER" id="PTHR43394:SF1">
    <property type="entry name" value="ATP-BINDING CASSETTE SUB-FAMILY B MEMBER 10, MITOCHONDRIAL"/>
    <property type="match status" value="1"/>
</dbReference>
<dbReference type="InterPro" id="IPR027417">
    <property type="entry name" value="P-loop_NTPase"/>
</dbReference>
<dbReference type="InterPro" id="IPR005897">
    <property type="entry name" value="Pept_C39_ABC_bacteriocin"/>
</dbReference>
<feature type="transmembrane region" description="Helical" evidence="13">
    <location>
        <begin position="304"/>
        <end position="323"/>
    </location>
</feature>
<reference evidence="17" key="1">
    <citation type="submission" date="2021-03" db="EMBL/GenBank/DDBJ databases">
        <title>Isolation of Bacillus subtilis from fermented food sample.</title>
        <authorList>
            <person name="Lakshmanan V."/>
            <person name="Athira K."/>
            <person name="Rajagopal K."/>
        </authorList>
    </citation>
    <scope>NUCLEOTIDE SEQUENCE</scope>
    <source>
        <strain evidence="17">S1</strain>
    </source>
</reference>
<feature type="domain" description="ABC transporter" evidence="14">
    <location>
        <begin position="482"/>
        <end position="717"/>
    </location>
</feature>
<accession>A0A8I1WC34</accession>
<comment type="subcellular location">
    <subcellularLocation>
        <location evidence="1">Cell membrane</location>
        <topology evidence="1">Multi-pass membrane protein</topology>
    </subcellularLocation>
</comment>
<dbReference type="AlphaFoldDB" id="A0A8I1WC34"/>
<evidence type="ECO:0000259" key="16">
    <source>
        <dbReference type="PROSITE" id="PS50990"/>
    </source>
</evidence>
<dbReference type="GO" id="GO:0008234">
    <property type="term" value="F:cysteine-type peptidase activity"/>
    <property type="evidence" value="ECO:0007669"/>
    <property type="project" value="UniProtKB-KW"/>
</dbReference>
<dbReference type="Proteomes" id="UP000665181">
    <property type="component" value="Unassembled WGS sequence"/>
</dbReference>
<evidence type="ECO:0000256" key="9">
    <source>
        <dbReference type="ARBA" id="ARBA00022840"/>
    </source>
</evidence>
<dbReference type="InterPro" id="IPR011527">
    <property type="entry name" value="ABC1_TM_dom"/>
</dbReference>
<dbReference type="Gene3D" id="3.40.50.300">
    <property type="entry name" value="P-loop containing nucleotide triphosphate hydrolases"/>
    <property type="match status" value="1"/>
</dbReference>
<evidence type="ECO:0000313" key="17">
    <source>
        <dbReference type="EMBL" id="MBO3794087.1"/>
    </source>
</evidence>
<dbReference type="InterPro" id="IPR003439">
    <property type="entry name" value="ABC_transporter-like_ATP-bd"/>
</dbReference>
<evidence type="ECO:0000256" key="1">
    <source>
        <dbReference type="ARBA" id="ARBA00004651"/>
    </source>
</evidence>
<dbReference type="Pfam" id="PF00664">
    <property type="entry name" value="ABC_membrane"/>
    <property type="match status" value="1"/>
</dbReference>
<evidence type="ECO:0000313" key="18">
    <source>
        <dbReference type="Proteomes" id="UP000665181"/>
    </source>
</evidence>
<keyword evidence="2" id="KW-0813">Transport</keyword>
<evidence type="ECO:0000256" key="12">
    <source>
        <dbReference type="ARBA" id="ARBA00023136"/>
    </source>
</evidence>
<keyword evidence="12 13" id="KW-0472">Membrane</keyword>
<protein>
    <submittedName>
        <fullName evidence="17">Peptide cleavage/export ABC transporter</fullName>
    </submittedName>
</protein>
<dbReference type="PROSITE" id="PS50990">
    <property type="entry name" value="PEPTIDASE_C39"/>
    <property type="match status" value="1"/>
</dbReference>
<dbReference type="InterPro" id="IPR005074">
    <property type="entry name" value="Peptidase_C39"/>
</dbReference>
<dbReference type="GO" id="GO:0005886">
    <property type="term" value="C:plasma membrane"/>
    <property type="evidence" value="ECO:0007669"/>
    <property type="project" value="UniProtKB-SubCell"/>
</dbReference>
<dbReference type="PROSITE" id="PS00211">
    <property type="entry name" value="ABC_TRANSPORTER_1"/>
    <property type="match status" value="1"/>
</dbReference>
<feature type="domain" description="Peptidase C39" evidence="16">
    <location>
        <begin position="11"/>
        <end position="135"/>
    </location>
</feature>
<dbReference type="PANTHER" id="PTHR43394">
    <property type="entry name" value="ATP-DEPENDENT PERMEASE MDL1, MITOCHONDRIAL"/>
    <property type="match status" value="1"/>
</dbReference>
<comment type="caution">
    <text evidence="17">The sequence shown here is derived from an EMBL/GenBank/DDBJ whole genome shotgun (WGS) entry which is preliminary data.</text>
</comment>
<evidence type="ECO:0000256" key="8">
    <source>
        <dbReference type="ARBA" id="ARBA00022807"/>
    </source>
</evidence>
<keyword evidence="6" id="KW-0547">Nucleotide-binding</keyword>
<proteinExistence type="predicted"/>
<feature type="domain" description="ABC transmembrane type-1" evidence="15">
    <location>
        <begin position="169"/>
        <end position="447"/>
    </location>
</feature>
<dbReference type="SUPFAM" id="SSF52540">
    <property type="entry name" value="P-loop containing nucleoside triphosphate hydrolases"/>
    <property type="match status" value="1"/>
</dbReference>
<organism evidence="17 18">
    <name type="scientific">Bacillus subtilis</name>
    <dbReference type="NCBI Taxonomy" id="1423"/>
    <lineage>
        <taxon>Bacteria</taxon>
        <taxon>Bacillati</taxon>
        <taxon>Bacillota</taxon>
        <taxon>Bacilli</taxon>
        <taxon>Bacillales</taxon>
        <taxon>Bacillaceae</taxon>
        <taxon>Bacillus</taxon>
    </lineage>
</organism>
<dbReference type="GO" id="GO:0016887">
    <property type="term" value="F:ATP hydrolysis activity"/>
    <property type="evidence" value="ECO:0007669"/>
    <property type="project" value="InterPro"/>
</dbReference>
<evidence type="ECO:0000256" key="11">
    <source>
        <dbReference type="ARBA" id="ARBA00022989"/>
    </source>
</evidence>
<evidence type="ECO:0000256" key="10">
    <source>
        <dbReference type="ARBA" id="ARBA00022967"/>
    </source>
</evidence>
<evidence type="ECO:0000259" key="15">
    <source>
        <dbReference type="PROSITE" id="PS50929"/>
    </source>
</evidence>